<feature type="region of interest" description="Disordered" evidence="1">
    <location>
        <begin position="198"/>
        <end position="257"/>
    </location>
</feature>
<evidence type="ECO:0000313" key="9">
    <source>
        <dbReference type="RefSeq" id="XP_022138645.1"/>
    </source>
</evidence>
<evidence type="ECO:0000256" key="1">
    <source>
        <dbReference type="SAM" id="MobiDB-lite"/>
    </source>
</evidence>
<evidence type="ECO:0000313" key="8">
    <source>
        <dbReference type="RefSeq" id="XP_022138644.1"/>
    </source>
</evidence>
<dbReference type="PANTHER" id="PTHR36805">
    <property type="entry name" value="AGENET DOMAIN-CONTAINING PROTEIN"/>
    <property type="match status" value="1"/>
</dbReference>
<sequence length="322" mass="35989">MASTLPFQIGQLVESRCFLTGYRGAWFRCKIKDSGWRMGSLSYELEFVDFPDEEVVWTKPFQKPPAAFGIPSTGPKGQLMVRPQFPQVYREKQLSDVSTNSQLEVTVVVNDVWKVGDLVDWWKDNCYWSGKIIAVLGDEVVKIELLPPPFGEGLTYRASCKDLRPYLDWSPESGWVVPNMKVKGSTQCARVLKHPSGAENLSEGNVGKSHASSSAFQTTDSSMQPTHETARPSKRLCNDTASKEKHEDTPETNCGQSLKDMVPNVTLNSTNHGSLEAAILDMEELINRIKWIRRILDGGIALQNASGSPWKFLEHRPSSTPK</sequence>
<dbReference type="RefSeq" id="XP_022138645.1">
    <property type="nucleotide sequence ID" value="XM_022282953.1"/>
</dbReference>
<organism evidence="3 9">
    <name type="scientific">Momordica charantia</name>
    <name type="common">Bitter gourd</name>
    <name type="synonym">Balsam pear</name>
    <dbReference type="NCBI Taxonomy" id="3673"/>
    <lineage>
        <taxon>Eukaryota</taxon>
        <taxon>Viridiplantae</taxon>
        <taxon>Streptophyta</taxon>
        <taxon>Embryophyta</taxon>
        <taxon>Tracheophyta</taxon>
        <taxon>Spermatophyta</taxon>
        <taxon>Magnoliopsida</taxon>
        <taxon>eudicotyledons</taxon>
        <taxon>Gunneridae</taxon>
        <taxon>Pentapetalae</taxon>
        <taxon>rosids</taxon>
        <taxon>fabids</taxon>
        <taxon>Cucurbitales</taxon>
        <taxon>Cucurbitaceae</taxon>
        <taxon>Momordiceae</taxon>
        <taxon>Momordica</taxon>
    </lineage>
</organism>
<feature type="compositionally biased region" description="Polar residues" evidence="1">
    <location>
        <begin position="210"/>
        <end position="227"/>
    </location>
</feature>
<dbReference type="PANTHER" id="PTHR36805:SF7">
    <property type="entry name" value="AGENET DOMAIN-CONTAINING PROTEIN"/>
    <property type="match status" value="1"/>
</dbReference>
<evidence type="ECO:0000259" key="2">
    <source>
        <dbReference type="SMART" id="SM00743"/>
    </source>
</evidence>
<feature type="domain" description="Agenet" evidence="2">
    <location>
        <begin position="111"/>
        <end position="171"/>
    </location>
</feature>
<dbReference type="AlphaFoldDB" id="A0A6J1CA13"/>
<evidence type="ECO:0000313" key="6">
    <source>
        <dbReference type="RefSeq" id="XP_022138642.1"/>
    </source>
</evidence>
<dbReference type="RefSeq" id="XP_022138641.1">
    <property type="nucleotide sequence ID" value="XM_022282949.1"/>
</dbReference>
<dbReference type="KEGG" id="mcha:111009751"/>
<accession>A0A6J1CA13</accession>
<dbReference type="Proteomes" id="UP000504603">
    <property type="component" value="Unplaced"/>
</dbReference>
<dbReference type="InterPro" id="IPR014002">
    <property type="entry name" value="Agenet_dom_plant"/>
</dbReference>
<dbReference type="RefSeq" id="XP_022138642.1">
    <property type="nucleotide sequence ID" value="XM_022282950.1"/>
</dbReference>
<dbReference type="RefSeq" id="XP_022138644.1">
    <property type="nucleotide sequence ID" value="XM_022282952.1"/>
</dbReference>
<dbReference type="SMART" id="SM00743">
    <property type="entry name" value="Agenet"/>
    <property type="match status" value="1"/>
</dbReference>
<dbReference type="CDD" id="cd20379">
    <property type="entry name" value="Tudor_dTUD-like"/>
    <property type="match status" value="1"/>
</dbReference>
<dbReference type="RefSeq" id="XP_022138643.1">
    <property type="nucleotide sequence ID" value="XM_022282951.1"/>
</dbReference>
<dbReference type="OrthoDB" id="1894168at2759"/>
<dbReference type="RefSeq" id="XP_022138640.1">
    <property type="nucleotide sequence ID" value="XM_022282948.1"/>
</dbReference>
<dbReference type="Pfam" id="PF05641">
    <property type="entry name" value="Agenet"/>
    <property type="match status" value="1"/>
</dbReference>
<evidence type="ECO:0000313" key="5">
    <source>
        <dbReference type="RefSeq" id="XP_022138641.1"/>
    </source>
</evidence>
<evidence type="ECO:0000313" key="7">
    <source>
        <dbReference type="RefSeq" id="XP_022138643.1"/>
    </source>
</evidence>
<dbReference type="GeneID" id="111009751"/>
<reference evidence="4 5" key="1">
    <citation type="submission" date="2025-04" db="UniProtKB">
        <authorList>
            <consortium name="RefSeq"/>
        </authorList>
    </citation>
    <scope>IDENTIFICATION</scope>
    <source>
        <strain evidence="4 5">OHB3-1</strain>
    </source>
</reference>
<gene>
    <name evidence="4 5 6 7 8 9" type="primary">LOC111009751</name>
</gene>
<name>A0A6J1CA13_MOMCH</name>
<proteinExistence type="predicted"/>
<dbReference type="InterPro" id="IPR008395">
    <property type="entry name" value="Agenet-like_dom"/>
</dbReference>
<protein>
    <submittedName>
        <fullName evidence="4 5">Uncharacterized protein LOC111009751</fullName>
    </submittedName>
</protein>
<evidence type="ECO:0000313" key="3">
    <source>
        <dbReference type="Proteomes" id="UP000504603"/>
    </source>
</evidence>
<keyword evidence="3" id="KW-1185">Reference proteome</keyword>
<evidence type="ECO:0000313" key="4">
    <source>
        <dbReference type="RefSeq" id="XP_022138640.1"/>
    </source>
</evidence>